<protein>
    <submittedName>
        <fullName evidence="2">Variable surface protein</fullName>
    </submittedName>
</protein>
<dbReference type="AlphaFoldDB" id="A0A1Y1JNW1"/>
<accession>A0A1Y1JNW1</accession>
<sequence length="299" mass="35870">MRYYINFNYKDIFPKCITHYDNATSESIGNVNINIKNACELIIHMLEVKHEKKKLFLDECIVLSYFLKVINSRNNEKEIGCNYFNYKLKQLLRQCKFKHENTKTAYDEMNKAYGQHYSAIHNICTDLKNLDEDTFLNLYFLEWLYYFLQVYEEEKGGTSRCPMKMLDYNKYLIFLSECDQTLNKSFCEIIKELQTQKSDYINFISKCLEDAKLSAITTETNTVRVAVATFIVLFTILIILFIFYRFTFLGLCLQRKLWRIRSHLNYENKDNYILNDIFELEYKRSIQDEYKVEYSSVGY</sequence>
<keyword evidence="3" id="KW-1185">Reference proteome</keyword>
<proteinExistence type="predicted"/>
<dbReference type="Proteomes" id="UP000195521">
    <property type="component" value="Unassembled WGS sequence"/>
</dbReference>
<evidence type="ECO:0000256" key="1">
    <source>
        <dbReference type="SAM" id="Phobius"/>
    </source>
</evidence>
<comment type="caution">
    <text evidence="2">The sequence shown here is derived from an EMBL/GenBank/DDBJ whole genome shotgun (WGS) entry which is preliminary data.</text>
</comment>
<dbReference type="RefSeq" id="XP_028546750.1">
    <property type="nucleotide sequence ID" value="XM_028690949.1"/>
</dbReference>
<organism evidence="2 3">
    <name type="scientific">Plasmodium gonderi</name>
    <dbReference type="NCBI Taxonomy" id="77519"/>
    <lineage>
        <taxon>Eukaryota</taxon>
        <taxon>Sar</taxon>
        <taxon>Alveolata</taxon>
        <taxon>Apicomplexa</taxon>
        <taxon>Aconoidasida</taxon>
        <taxon>Haemosporida</taxon>
        <taxon>Plasmodiidae</taxon>
        <taxon>Plasmodium</taxon>
        <taxon>Plasmodium (Plasmodium)</taxon>
    </lineage>
</organism>
<name>A0A1Y1JNW1_PLAGO</name>
<evidence type="ECO:0000313" key="2">
    <source>
        <dbReference type="EMBL" id="GAW84161.1"/>
    </source>
</evidence>
<keyword evidence="1" id="KW-1133">Transmembrane helix</keyword>
<dbReference type="GeneID" id="39744969"/>
<keyword evidence="1" id="KW-0472">Membrane</keyword>
<dbReference type="OrthoDB" id="383961at2759"/>
<gene>
    <name evidence="2" type="ORF">PGO_001435</name>
</gene>
<keyword evidence="1" id="KW-0812">Transmembrane</keyword>
<evidence type="ECO:0000313" key="3">
    <source>
        <dbReference type="Proteomes" id="UP000195521"/>
    </source>
</evidence>
<reference evidence="3" key="1">
    <citation type="submission" date="2017-04" db="EMBL/GenBank/DDBJ databases">
        <title>Plasmodium gonderi genome.</title>
        <authorList>
            <person name="Arisue N."/>
            <person name="Honma H."/>
            <person name="Kawai S."/>
            <person name="Tougan T."/>
            <person name="Tanabe K."/>
            <person name="Horii T."/>
        </authorList>
    </citation>
    <scope>NUCLEOTIDE SEQUENCE [LARGE SCALE GENOMIC DNA]</scope>
    <source>
        <strain evidence="3">ATCC 30045</strain>
    </source>
</reference>
<dbReference type="EMBL" id="BDQF01000144">
    <property type="protein sequence ID" value="GAW84161.1"/>
    <property type="molecule type" value="Genomic_DNA"/>
</dbReference>
<feature type="transmembrane region" description="Helical" evidence="1">
    <location>
        <begin position="225"/>
        <end position="253"/>
    </location>
</feature>